<protein>
    <recommendedName>
        <fullName evidence="3">KFase</fullName>
    </recommendedName>
</protein>
<evidence type="ECO:0000313" key="1">
    <source>
        <dbReference type="EMBL" id="KAF5659334.1"/>
    </source>
</evidence>
<keyword evidence="2" id="KW-1185">Reference proteome</keyword>
<evidence type="ECO:0000313" key="2">
    <source>
        <dbReference type="Proteomes" id="UP000562682"/>
    </source>
</evidence>
<sequence>MEQHFEHMSCIPYLENGAASAYQTLDIWVPTRLKQGDPSQMYWVIGAWRDPEITATNFVAKAVGDLLNSGVAEVIEGIASTNYRLSPRTFSQPMPSRGPLGDKQQAMHPDHLNDVMSGIQYLQRRFRFGDRYVLTGHSCGATLAFRTLIQQSMDKSEIHVASQAIVGVAGLYDLSLLRDMDPMPPMCQQLLLAAFGTNETLWGDVSPATYSNFETLWSSEKLAVMAYCEDDEYVSSAQLDTMRHALEVWGKKKGRLVKTINLKGGHDEVWRTGSGLASSVEKSINYIQELSSFEV</sequence>
<dbReference type="AlphaFoldDB" id="A0A8H5SST8"/>
<organism evidence="1 2">
    <name type="scientific">Fusarium denticulatum</name>
    <dbReference type="NCBI Taxonomy" id="48507"/>
    <lineage>
        <taxon>Eukaryota</taxon>
        <taxon>Fungi</taxon>
        <taxon>Dikarya</taxon>
        <taxon>Ascomycota</taxon>
        <taxon>Pezizomycotina</taxon>
        <taxon>Sordariomycetes</taxon>
        <taxon>Hypocreomycetidae</taxon>
        <taxon>Hypocreales</taxon>
        <taxon>Nectriaceae</taxon>
        <taxon>Fusarium</taxon>
        <taxon>Fusarium fujikuroi species complex</taxon>
    </lineage>
</organism>
<reference evidence="1 2" key="1">
    <citation type="submission" date="2020-05" db="EMBL/GenBank/DDBJ databases">
        <title>Identification and distribution of gene clusters putatively required for synthesis of sphingolipid metabolism inhibitors in phylogenetically diverse species of the filamentous fungus Fusarium.</title>
        <authorList>
            <person name="Kim H.-S."/>
            <person name="Busman M."/>
            <person name="Brown D.W."/>
            <person name="Divon H."/>
            <person name="Uhlig S."/>
            <person name="Proctor R.H."/>
        </authorList>
    </citation>
    <scope>NUCLEOTIDE SEQUENCE [LARGE SCALE GENOMIC DNA]</scope>
    <source>
        <strain evidence="1 2">NRRL 25311</strain>
    </source>
</reference>
<dbReference type="Proteomes" id="UP000562682">
    <property type="component" value="Unassembled WGS sequence"/>
</dbReference>
<dbReference type="SUPFAM" id="SSF53474">
    <property type="entry name" value="alpha/beta-Hydrolases"/>
    <property type="match status" value="1"/>
</dbReference>
<accession>A0A8H5SST8</accession>
<comment type="caution">
    <text evidence="1">The sequence shown here is derived from an EMBL/GenBank/DDBJ whole genome shotgun (WGS) entry which is preliminary data.</text>
</comment>
<dbReference type="InterPro" id="IPR029058">
    <property type="entry name" value="AB_hydrolase_fold"/>
</dbReference>
<name>A0A8H5SST8_9HYPO</name>
<gene>
    <name evidence="1" type="ORF">FDENT_13948</name>
</gene>
<dbReference type="EMBL" id="JAAOAK010000634">
    <property type="protein sequence ID" value="KAF5659334.1"/>
    <property type="molecule type" value="Genomic_DNA"/>
</dbReference>
<evidence type="ECO:0008006" key="3">
    <source>
        <dbReference type="Google" id="ProtNLM"/>
    </source>
</evidence>
<dbReference type="Gene3D" id="3.40.50.1820">
    <property type="entry name" value="alpha/beta hydrolase"/>
    <property type="match status" value="1"/>
</dbReference>
<proteinExistence type="predicted"/>